<dbReference type="InterPro" id="IPR009600">
    <property type="entry name" value="PIG-U"/>
</dbReference>
<evidence type="ECO:0000256" key="2">
    <source>
        <dbReference type="ARBA" id="ARBA00004687"/>
    </source>
</evidence>
<dbReference type="GO" id="GO:0042765">
    <property type="term" value="C:GPI-anchor transamidase complex"/>
    <property type="evidence" value="ECO:0007669"/>
    <property type="project" value="InterPro"/>
</dbReference>
<evidence type="ECO:0008006" key="12">
    <source>
        <dbReference type="Google" id="ProtNLM"/>
    </source>
</evidence>
<evidence type="ECO:0000256" key="4">
    <source>
        <dbReference type="ARBA" id="ARBA00022502"/>
    </source>
</evidence>
<dbReference type="PANTHER" id="PTHR13121:SF0">
    <property type="entry name" value="PHOSPHATIDYLINOSITOL GLYCAN ANCHOR BIOSYNTHESIS CLASS U PROTEIN"/>
    <property type="match status" value="1"/>
</dbReference>
<evidence type="ECO:0000256" key="7">
    <source>
        <dbReference type="ARBA" id="ARBA00022989"/>
    </source>
</evidence>
<reference evidence="10" key="1">
    <citation type="journal article" date="2023" name="Mol. Biol. Evol.">
        <title>Third-Generation Sequencing Reveals the Adaptive Role of the Epigenome in Three Deep-Sea Polychaetes.</title>
        <authorList>
            <person name="Perez M."/>
            <person name="Aroh O."/>
            <person name="Sun Y."/>
            <person name="Lan Y."/>
            <person name="Juniper S.K."/>
            <person name="Young C.R."/>
            <person name="Angers B."/>
            <person name="Qian P.Y."/>
        </authorList>
    </citation>
    <scope>NUCLEOTIDE SEQUENCE</scope>
    <source>
        <strain evidence="10">P08H-3</strain>
    </source>
</reference>
<dbReference type="GO" id="GO:0016255">
    <property type="term" value="P:attachment of GPI anchor to protein"/>
    <property type="evidence" value="ECO:0007669"/>
    <property type="project" value="InterPro"/>
</dbReference>
<dbReference type="GO" id="GO:0006506">
    <property type="term" value="P:GPI anchor biosynthetic process"/>
    <property type="evidence" value="ECO:0007669"/>
    <property type="project" value="UniProtKB-KW"/>
</dbReference>
<evidence type="ECO:0000256" key="8">
    <source>
        <dbReference type="ARBA" id="ARBA00023136"/>
    </source>
</evidence>
<name>A0AAD9IX19_9ANNE</name>
<keyword evidence="7 9" id="KW-1133">Transmembrane helix</keyword>
<keyword evidence="8 9" id="KW-0472">Membrane</keyword>
<feature type="transmembrane region" description="Helical" evidence="9">
    <location>
        <begin position="157"/>
        <end position="181"/>
    </location>
</feature>
<dbReference type="AlphaFoldDB" id="A0AAD9IX19"/>
<protein>
    <recommendedName>
        <fullName evidence="12">Phosphatidylinositol glycan anchor biosynthesis class U protein</fullName>
    </recommendedName>
</protein>
<feature type="transmembrane region" description="Helical" evidence="9">
    <location>
        <begin position="263"/>
        <end position="284"/>
    </location>
</feature>
<keyword evidence="6" id="KW-0256">Endoplasmic reticulum</keyword>
<keyword evidence="5 9" id="KW-0812">Transmembrane</keyword>
<feature type="transmembrane region" description="Helical" evidence="9">
    <location>
        <begin position="193"/>
        <end position="216"/>
    </location>
</feature>
<feature type="transmembrane region" description="Helical" evidence="9">
    <location>
        <begin position="314"/>
        <end position="337"/>
    </location>
</feature>
<accession>A0AAD9IX19</accession>
<comment type="caution">
    <text evidence="10">The sequence shown here is derived from an EMBL/GenBank/DDBJ whole genome shotgun (WGS) entry which is preliminary data.</text>
</comment>
<evidence type="ECO:0000256" key="9">
    <source>
        <dbReference type="SAM" id="Phobius"/>
    </source>
</evidence>
<dbReference type="PANTHER" id="PTHR13121">
    <property type="entry name" value="GPI TRANSAMIDASE COMPONENT PIG-U"/>
    <property type="match status" value="1"/>
</dbReference>
<dbReference type="EMBL" id="JAODUP010000988">
    <property type="protein sequence ID" value="KAK2142172.1"/>
    <property type="molecule type" value="Genomic_DNA"/>
</dbReference>
<evidence type="ECO:0000256" key="6">
    <source>
        <dbReference type="ARBA" id="ARBA00022824"/>
    </source>
</evidence>
<feature type="transmembrane region" description="Helical" evidence="9">
    <location>
        <begin position="343"/>
        <end position="365"/>
    </location>
</feature>
<evidence type="ECO:0000313" key="11">
    <source>
        <dbReference type="Proteomes" id="UP001208570"/>
    </source>
</evidence>
<dbReference type="Proteomes" id="UP001208570">
    <property type="component" value="Unassembled WGS sequence"/>
</dbReference>
<comment type="subcellular location">
    <subcellularLocation>
        <location evidence="1">Endoplasmic reticulum membrane</location>
        <topology evidence="1">Multi-pass membrane protein</topology>
    </subcellularLocation>
</comment>
<organism evidence="10 11">
    <name type="scientific">Paralvinella palmiformis</name>
    <dbReference type="NCBI Taxonomy" id="53620"/>
    <lineage>
        <taxon>Eukaryota</taxon>
        <taxon>Metazoa</taxon>
        <taxon>Spiralia</taxon>
        <taxon>Lophotrochozoa</taxon>
        <taxon>Annelida</taxon>
        <taxon>Polychaeta</taxon>
        <taxon>Sedentaria</taxon>
        <taxon>Canalipalpata</taxon>
        <taxon>Terebellida</taxon>
        <taxon>Terebelliformia</taxon>
        <taxon>Alvinellidae</taxon>
        <taxon>Paralvinella</taxon>
    </lineage>
</organism>
<keyword evidence="11" id="KW-1185">Reference proteome</keyword>
<evidence type="ECO:0000313" key="10">
    <source>
        <dbReference type="EMBL" id="KAK2142172.1"/>
    </source>
</evidence>
<evidence type="ECO:0000256" key="5">
    <source>
        <dbReference type="ARBA" id="ARBA00022692"/>
    </source>
</evidence>
<comment type="pathway">
    <text evidence="2">Glycolipid biosynthesis; glycosylphosphatidylinositol-anchor biosynthesis.</text>
</comment>
<gene>
    <name evidence="10" type="ORF">LSH36_988g00068</name>
</gene>
<evidence type="ECO:0000256" key="3">
    <source>
        <dbReference type="ARBA" id="ARBA00010026"/>
    </source>
</evidence>
<dbReference type="Pfam" id="PF06728">
    <property type="entry name" value="PIG-U"/>
    <property type="match status" value="1"/>
</dbReference>
<comment type="similarity">
    <text evidence="3">Belongs to the PIGU family.</text>
</comment>
<sequence length="393" mass="44690">MGFPLLITIVVGISIRVWLFRSPVLDWVTSRNEISSPLTSWKRVTEGLTLQKMGISPYTGDIFHEMPLMLRLYRSIDNFFGPAVNICFVILDVIIAILLERIASHFGKYMASTCLWLTKQNREVRDYSPDASKLILRTNQLGLSKLYVVAVYMLNPYVVAACVGKSTAVFTNLAIVLAILYTLKGRQLASAMFIACATYMSLYSCMLIIPGAFFFAQKDRKVLTHIQLIQSVIHHLLVVLVCLVALLYLSFMVEGSWKFLNSTYMFVSDPIFYMYLLLIFMAIFKSYPTYADTALYLSLLPLWKHVFPYMRNNFLVSCMLVACTLLGPVLWYLWIYAGSANANFYFAITLAYSSAQIFLVTDLLYGYLRRDYDLLHGPGDLMADGKSPKVILE</sequence>
<evidence type="ECO:0000256" key="1">
    <source>
        <dbReference type="ARBA" id="ARBA00004477"/>
    </source>
</evidence>
<proteinExistence type="inferred from homology"/>
<feature type="transmembrane region" description="Helical" evidence="9">
    <location>
        <begin position="228"/>
        <end position="251"/>
    </location>
</feature>
<keyword evidence="4" id="KW-0337">GPI-anchor biosynthesis</keyword>
<feature type="transmembrane region" description="Helical" evidence="9">
    <location>
        <begin position="79"/>
        <end position="99"/>
    </location>
</feature>